<feature type="region of interest" description="Disordered" evidence="1">
    <location>
        <begin position="40"/>
        <end position="64"/>
    </location>
</feature>
<feature type="compositionally biased region" description="Low complexity" evidence="1">
    <location>
        <begin position="40"/>
        <end position="57"/>
    </location>
</feature>
<name>A0A6J7W9I2_9CAUD</name>
<dbReference type="EMBL" id="LR798213">
    <property type="protein sequence ID" value="CAB5187154.1"/>
    <property type="molecule type" value="Genomic_DNA"/>
</dbReference>
<reference evidence="2" key="1">
    <citation type="submission" date="2020-05" db="EMBL/GenBank/DDBJ databases">
        <authorList>
            <person name="Chiriac C."/>
            <person name="Salcher M."/>
            <person name="Ghai R."/>
            <person name="Kavagutti S V."/>
        </authorList>
    </citation>
    <scope>NUCLEOTIDE SEQUENCE</scope>
</reference>
<proteinExistence type="predicted"/>
<evidence type="ECO:0000256" key="1">
    <source>
        <dbReference type="SAM" id="MobiDB-lite"/>
    </source>
</evidence>
<gene>
    <name evidence="2" type="ORF">UFOVP166_11</name>
</gene>
<accession>A0A6J7W9I2</accession>
<evidence type="ECO:0000313" key="2">
    <source>
        <dbReference type="EMBL" id="CAB5187154.1"/>
    </source>
</evidence>
<protein>
    <submittedName>
        <fullName evidence="2">Uncharacterized protein</fullName>
    </submittedName>
</protein>
<sequence length="64" mass="6680">MADAKIVYEPHPVSPERKAELVGKGFKIIDERFAPEGAAEVAKPAPVANKPAAAPKAAAKKADD</sequence>
<organism evidence="2">
    <name type="scientific">uncultured Caudovirales phage</name>
    <dbReference type="NCBI Taxonomy" id="2100421"/>
    <lineage>
        <taxon>Viruses</taxon>
        <taxon>Duplodnaviria</taxon>
        <taxon>Heunggongvirae</taxon>
        <taxon>Uroviricota</taxon>
        <taxon>Caudoviricetes</taxon>
        <taxon>Peduoviridae</taxon>
        <taxon>Maltschvirus</taxon>
        <taxon>Maltschvirus maltsch</taxon>
    </lineage>
</organism>